<evidence type="ECO:0000256" key="1">
    <source>
        <dbReference type="ARBA" id="ARBA00023239"/>
    </source>
</evidence>
<feature type="domain" description="RlpA-like protein double-psi beta-barrel" evidence="5">
    <location>
        <begin position="81"/>
        <end position="167"/>
    </location>
</feature>
<dbReference type="STRING" id="1798338.A3J56_03195"/>
<dbReference type="NCBIfam" id="TIGR00413">
    <property type="entry name" value="rlpA"/>
    <property type="match status" value="1"/>
</dbReference>
<dbReference type="CDD" id="cd22268">
    <property type="entry name" value="DPBB_RlpA-like"/>
    <property type="match status" value="1"/>
</dbReference>
<sequence>MTRRVAIAIWILGLFVVGAPHPALAADYYIIRSGDMLYRVPHSAHRTFFNNGVAHTKHTVVSRRAETGHRESMSSKPQIAKASWYGPGFHGETMANGERFDMHDIFIAHKKLPLGTCVRVKNPKNGRVVQAPISDRGPYIPGRKLDLSCYAMGILGGIESGVIPVKYQIIPGLRWCDPSATVDDSILAEARRRCWEESAQKN</sequence>
<keyword evidence="2 3" id="KW-0961">Cell wall biogenesis/degradation</keyword>
<dbReference type="InterPro" id="IPR012997">
    <property type="entry name" value="RplA"/>
</dbReference>
<dbReference type="InterPro" id="IPR009009">
    <property type="entry name" value="RlpA-like_DPBB"/>
</dbReference>
<comment type="similarity">
    <text evidence="3 4">Belongs to the RlpA family.</text>
</comment>
<name>A0A1F5WGE8_9BACT</name>
<accession>A0A1F5WGE8</accession>
<evidence type="ECO:0000313" key="7">
    <source>
        <dbReference type="Proteomes" id="UP000178406"/>
    </source>
</evidence>
<dbReference type="Pfam" id="PF03330">
    <property type="entry name" value="DPBB_1"/>
    <property type="match status" value="1"/>
</dbReference>
<evidence type="ECO:0000313" key="6">
    <source>
        <dbReference type="EMBL" id="OGF74713.1"/>
    </source>
</evidence>
<dbReference type="HAMAP" id="MF_02071">
    <property type="entry name" value="RlpA"/>
    <property type="match status" value="1"/>
</dbReference>
<dbReference type="PANTHER" id="PTHR34183:SF1">
    <property type="entry name" value="ENDOLYTIC PEPTIDOGLYCAN TRANSGLYCOSYLASE RLPA"/>
    <property type="match status" value="1"/>
</dbReference>
<comment type="caution">
    <text evidence="6">The sequence shown here is derived from an EMBL/GenBank/DDBJ whole genome shotgun (WGS) entry which is preliminary data.</text>
</comment>
<evidence type="ECO:0000259" key="5">
    <source>
        <dbReference type="Pfam" id="PF03330"/>
    </source>
</evidence>
<dbReference type="InterPro" id="IPR034718">
    <property type="entry name" value="RlpA"/>
</dbReference>
<dbReference type="EC" id="4.2.2.-" evidence="3"/>
<reference evidence="6 7" key="1">
    <citation type="journal article" date="2016" name="Nat. Commun.">
        <title>Thousands of microbial genomes shed light on interconnected biogeochemical processes in an aquifer system.</title>
        <authorList>
            <person name="Anantharaman K."/>
            <person name="Brown C.T."/>
            <person name="Hug L.A."/>
            <person name="Sharon I."/>
            <person name="Castelle C.J."/>
            <person name="Probst A.J."/>
            <person name="Thomas B.C."/>
            <person name="Singh A."/>
            <person name="Wilkins M.J."/>
            <person name="Karaoz U."/>
            <person name="Brodie E.L."/>
            <person name="Williams K.H."/>
            <person name="Hubbard S.S."/>
            <person name="Banfield J.F."/>
        </authorList>
    </citation>
    <scope>NUCLEOTIDE SEQUENCE [LARGE SCALE GENOMIC DNA]</scope>
</reference>
<organism evidence="6 7">
    <name type="scientific">Candidatus Giovannonibacteria bacterium RIFCSPHIGHO2_02_FULL_46_20</name>
    <dbReference type="NCBI Taxonomy" id="1798338"/>
    <lineage>
        <taxon>Bacteria</taxon>
        <taxon>Candidatus Giovannoniibacteriota</taxon>
    </lineage>
</organism>
<evidence type="ECO:0000256" key="3">
    <source>
        <dbReference type="HAMAP-Rule" id="MF_02071"/>
    </source>
</evidence>
<dbReference type="InterPro" id="IPR036908">
    <property type="entry name" value="RlpA-like_sf"/>
</dbReference>
<proteinExistence type="inferred from homology"/>
<dbReference type="GO" id="GO:0000270">
    <property type="term" value="P:peptidoglycan metabolic process"/>
    <property type="evidence" value="ECO:0007669"/>
    <property type="project" value="UniProtKB-UniRule"/>
</dbReference>
<dbReference type="PANTHER" id="PTHR34183">
    <property type="entry name" value="ENDOLYTIC PEPTIDOGLYCAN TRANSGLYCOSYLASE RLPA"/>
    <property type="match status" value="1"/>
</dbReference>
<evidence type="ECO:0000256" key="2">
    <source>
        <dbReference type="ARBA" id="ARBA00023316"/>
    </source>
</evidence>
<keyword evidence="1 3" id="KW-0456">Lyase</keyword>
<dbReference type="GO" id="GO:0071555">
    <property type="term" value="P:cell wall organization"/>
    <property type="evidence" value="ECO:0007669"/>
    <property type="project" value="UniProtKB-KW"/>
</dbReference>
<dbReference type="SUPFAM" id="SSF50685">
    <property type="entry name" value="Barwin-like endoglucanases"/>
    <property type="match status" value="1"/>
</dbReference>
<dbReference type="AlphaFoldDB" id="A0A1F5WGE8"/>
<comment type="function">
    <text evidence="3">Lytic transglycosylase with a strong preference for naked glycan strands that lack stem peptides.</text>
</comment>
<dbReference type="Proteomes" id="UP000178406">
    <property type="component" value="Unassembled WGS sequence"/>
</dbReference>
<dbReference type="GO" id="GO:0008932">
    <property type="term" value="F:lytic endotransglycosylase activity"/>
    <property type="evidence" value="ECO:0007669"/>
    <property type="project" value="UniProtKB-UniRule"/>
</dbReference>
<evidence type="ECO:0000256" key="4">
    <source>
        <dbReference type="RuleBase" id="RU003495"/>
    </source>
</evidence>
<protein>
    <recommendedName>
        <fullName evidence="3">Probable endolytic peptidoglycan transglycosylase RlpA</fullName>
        <ecNumber evidence="3">4.2.2.-</ecNumber>
    </recommendedName>
</protein>
<dbReference type="Gene3D" id="2.40.40.10">
    <property type="entry name" value="RlpA-like domain"/>
    <property type="match status" value="1"/>
</dbReference>
<gene>
    <name evidence="3" type="primary">rlpA</name>
    <name evidence="6" type="ORF">A3J56_03195</name>
</gene>
<dbReference type="EMBL" id="MFHQ01000007">
    <property type="protein sequence ID" value="OGF74713.1"/>
    <property type="molecule type" value="Genomic_DNA"/>
</dbReference>